<feature type="compositionally biased region" description="Polar residues" evidence="1">
    <location>
        <begin position="28"/>
        <end position="38"/>
    </location>
</feature>
<evidence type="ECO:0000256" key="1">
    <source>
        <dbReference type="SAM" id="MobiDB-lite"/>
    </source>
</evidence>
<evidence type="ECO:0000313" key="2">
    <source>
        <dbReference type="EMBL" id="TCX97002.1"/>
    </source>
</evidence>
<proteinExistence type="predicted"/>
<feature type="region of interest" description="Disordered" evidence="1">
    <location>
        <begin position="1"/>
        <end position="57"/>
    </location>
</feature>
<gene>
    <name evidence="2" type="ORF">ETF11_26250</name>
</gene>
<reference evidence="2" key="1">
    <citation type="submission" date="2019-01" db="EMBL/GenBank/DDBJ databases">
        <authorList>
            <person name="Lista F."/>
            <person name="Anselmo A."/>
        </authorList>
    </citation>
    <scope>NUCLEOTIDE SEQUENCE</scope>
    <source>
        <strain evidence="2">2S</strain>
    </source>
</reference>
<dbReference type="AlphaFoldDB" id="A0A483NCF2"/>
<name>A0A483NCF2_KLEPN</name>
<dbReference type="EMBL" id="SDCU01000055">
    <property type="protein sequence ID" value="TCX97002.1"/>
    <property type="molecule type" value="Genomic_DNA"/>
</dbReference>
<comment type="caution">
    <text evidence="2">The sequence shown here is derived from an EMBL/GenBank/DDBJ whole genome shotgun (WGS) entry which is preliminary data.</text>
</comment>
<protein>
    <submittedName>
        <fullName evidence="2">Uncharacterized protein</fullName>
    </submittedName>
</protein>
<organism evidence="2">
    <name type="scientific">Klebsiella pneumoniae</name>
    <dbReference type="NCBI Taxonomy" id="573"/>
    <lineage>
        <taxon>Bacteria</taxon>
        <taxon>Pseudomonadati</taxon>
        <taxon>Pseudomonadota</taxon>
        <taxon>Gammaproteobacteria</taxon>
        <taxon>Enterobacterales</taxon>
        <taxon>Enterobacteriaceae</taxon>
        <taxon>Klebsiella/Raoultella group</taxon>
        <taxon>Klebsiella</taxon>
        <taxon>Klebsiella pneumoniae complex</taxon>
    </lineage>
</organism>
<accession>A0A483NCF2</accession>
<sequence>MEAPAEVEWSTAGKWRRRPAKPAAVLTGSASPTPSLKSSAAEILPPGQRKPAAGIPRKGASYPLAKLAWTRCCR</sequence>